<evidence type="ECO:0000313" key="2">
    <source>
        <dbReference type="EMBL" id="KAK9094385.1"/>
    </source>
</evidence>
<dbReference type="AlphaFoldDB" id="A0AAP0ELJ1"/>
<accession>A0AAP0ELJ1</accession>
<sequence>MPSCQSTGVKLGPTAVSMCEWCMKGRREAAESRRRRATASTGVKLGPTAMTVCKWCMKGKDRGGGVAEEGSHDGNEIEALDESAMPFVPVHRAEARTDSDGVRAEVDEEEGWSRRSRGRGKP</sequence>
<keyword evidence="3" id="KW-1185">Reference proteome</keyword>
<feature type="region of interest" description="Disordered" evidence="1">
    <location>
        <begin position="93"/>
        <end position="122"/>
    </location>
</feature>
<organism evidence="2 3">
    <name type="scientific">Stephania cephalantha</name>
    <dbReference type="NCBI Taxonomy" id="152367"/>
    <lineage>
        <taxon>Eukaryota</taxon>
        <taxon>Viridiplantae</taxon>
        <taxon>Streptophyta</taxon>
        <taxon>Embryophyta</taxon>
        <taxon>Tracheophyta</taxon>
        <taxon>Spermatophyta</taxon>
        <taxon>Magnoliopsida</taxon>
        <taxon>Ranunculales</taxon>
        <taxon>Menispermaceae</taxon>
        <taxon>Menispermoideae</taxon>
        <taxon>Cissampelideae</taxon>
        <taxon>Stephania</taxon>
    </lineage>
</organism>
<dbReference type="Proteomes" id="UP001419268">
    <property type="component" value="Unassembled WGS sequence"/>
</dbReference>
<evidence type="ECO:0000256" key="1">
    <source>
        <dbReference type="SAM" id="MobiDB-lite"/>
    </source>
</evidence>
<dbReference type="EMBL" id="JBBNAG010000011">
    <property type="protein sequence ID" value="KAK9094385.1"/>
    <property type="molecule type" value="Genomic_DNA"/>
</dbReference>
<comment type="caution">
    <text evidence="2">The sequence shown here is derived from an EMBL/GenBank/DDBJ whole genome shotgun (WGS) entry which is preliminary data.</text>
</comment>
<name>A0AAP0ELJ1_9MAGN</name>
<reference evidence="2 3" key="1">
    <citation type="submission" date="2024-01" db="EMBL/GenBank/DDBJ databases">
        <title>Genome assemblies of Stephania.</title>
        <authorList>
            <person name="Yang L."/>
        </authorList>
    </citation>
    <scope>NUCLEOTIDE SEQUENCE [LARGE SCALE GENOMIC DNA]</scope>
    <source>
        <strain evidence="2">JXDWG</strain>
        <tissue evidence="2">Leaf</tissue>
    </source>
</reference>
<feature type="compositionally biased region" description="Basic and acidic residues" evidence="1">
    <location>
        <begin position="93"/>
        <end position="105"/>
    </location>
</feature>
<proteinExistence type="predicted"/>
<evidence type="ECO:0000313" key="3">
    <source>
        <dbReference type="Proteomes" id="UP001419268"/>
    </source>
</evidence>
<protein>
    <submittedName>
        <fullName evidence="2">Uncharacterized protein</fullName>
    </submittedName>
</protein>
<gene>
    <name evidence="2" type="ORF">Scep_025854</name>
</gene>